<dbReference type="SMART" id="SM00558">
    <property type="entry name" value="JmjC"/>
    <property type="match status" value="1"/>
</dbReference>
<dbReference type="Gene3D" id="2.60.120.650">
    <property type="entry name" value="Cupin"/>
    <property type="match status" value="1"/>
</dbReference>
<evidence type="ECO:0000256" key="6">
    <source>
        <dbReference type="ARBA" id="ARBA00023242"/>
    </source>
</evidence>
<dbReference type="WBParaSite" id="ACOC_0000269701-mRNA-1">
    <property type="protein sequence ID" value="ACOC_0000269701-mRNA-1"/>
    <property type="gene ID" value="ACOC_0000269701"/>
</dbReference>
<organism evidence="8">
    <name type="scientific">Angiostrongylus costaricensis</name>
    <name type="common">Nematode worm</name>
    <dbReference type="NCBI Taxonomy" id="334426"/>
    <lineage>
        <taxon>Eukaryota</taxon>
        <taxon>Metazoa</taxon>
        <taxon>Ecdysozoa</taxon>
        <taxon>Nematoda</taxon>
        <taxon>Chromadorea</taxon>
        <taxon>Rhabditida</taxon>
        <taxon>Rhabditina</taxon>
        <taxon>Rhabditomorpha</taxon>
        <taxon>Strongyloidea</taxon>
        <taxon>Metastrongylidae</taxon>
        <taxon>Angiostrongylus</taxon>
    </lineage>
</organism>
<keyword evidence="4" id="KW-0560">Oxidoreductase</keyword>
<accession>A0A0R3PEZ9</accession>
<evidence type="ECO:0000313" key="8">
    <source>
        <dbReference type="WBParaSite" id="ACOC_0000269701-mRNA-1"/>
    </source>
</evidence>
<comment type="subcellular location">
    <subcellularLocation>
        <location evidence="2">Nucleus</location>
    </subcellularLocation>
</comment>
<evidence type="ECO:0000256" key="2">
    <source>
        <dbReference type="ARBA" id="ARBA00004123"/>
    </source>
</evidence>
<evidence type="ECO:0000256" key="3">
    <source>
        <dbReference type="ARBA" id="ARBA00022723"/>
    </source>
</evidence>
<evidence type="ECO:0000256" key="4">
    <source>
        <dbReference type="ARBA" id="ARBA00023002"/>
    </source>
</evidence>
<dbReference type="PANTHER" id="PTHR12461">
    <property type="entry name" value="HYPOXIA-INDUCIBLE FACTOR 1 ALPHA INHIBITOR-RELATED"/>
    <property type="match status" value="1"/>
</dbReference>
<dbReference type="SUPFAM" id="SSF51197">
    <property type="entry name" value="Clavaminate synthase-like"/>
    <property type="match status" value="1"/>
</dbReference>
<dbReference type="Pfam" id="PF13621">
    <property type="entry name" value="Cupin_8"/>
    <property type="match status" value="1"/>
</dbReference>
<dbReference type="PANTHER" id="PTHR12461:SF106">
    <property type="entry name" value="BIFUNCTIONAL PEPTIDASE AND ARGINYL-HYDROXYLASE JMJD5"/>
    <property type="match status" value="1"/>
</dbReference>
<dbReference type="PROSITE" id="PS51184">
    <property type="entry name" value="JMJC"/>
    <property type="match status" value="1"/>
</dbReference>
<dbReference type="GO" id="GO:0005634">
    <property type="term" value="C:nucleus"/>
    <property type="evidence" value="ECO:0007669"/>
    <property type="project" value="UniProtKB-SubCell"/>
</dbReference>
<dbReference type="OMA" id="HYDMDLA"/>
<reference evidence="8" key="1">
    <citation type="submission" date="2017-02" db="UniProtKB">
        <authorList>
            <consortium name="WormBaseParasite"/>
        </authorList>
    </citation>
    <scope>IDENTIFICATION</scope>
</reference>
<dbReference type="InterPro" id="IPR041667">
    <property type="entry name" value="Cupin_8"/>
</dbReference>
<dbReference type="GO" id="GO:0051864">
    <property type="term" value="F:histone H3K36 demethylase activity"/>
    <property type="evidence" value="ECO:0007669"/>
    <property type="project" value="TreeGrafter"/>
</dbReference>
<dbReference type="AlphaFoldDB" id="A0A0R3PEZ9"/>
<dbReference type="InterPro" id="IPR003347">
    <property type="entry name" value="JmjC_dom"/>
</dbReference>
<protein>
    <submittedName>
        <fullName evidence="8">JmjC domain-containing protein</fullName>
    </submittedName>
</protein>
<keyword evidence="3" id="KW-0479">Metal-binding</keyword>
<dbReference type="GO" id="GO:0046872">
    <property type="term" value="F:metal ion binding"/>
    <property type="evidence" value="ECO:0007669"/>
    <property type="project" value="UniProtKB-KW"/>
</dbReference>
<name>A0A0R3PEZ9_ANGCS</name>
<feature type="domain" description="JmjC" evidence="7">
    <location>
        <begin position="188"/>
        <end position="330"/>
    </location>
</feature>
<comment type="cofactor">
    <cofactor evidence="1">
        <name>Fe(2+)</name>
        <dbReference type="ChEBI" id="CHEBI:29033"/>
    </cofactor>
</comment>
<proteinExistence type="predicted"/>
<evidence type="ECO:0000259" key="7">
    <source>
        <dbReference type="PROSITE" id="PS51184"/>
    </source>
</evidence>
<evidence type="ECO:0000256" key="1">
    <source>
        <dbReference type="ARBA" id="ARBA00001954"/>
    </source>
</evidence>
<evidence type="ECO:0000256" key="5">
    <source>
        <dbReference type="ARBA" id="ARBA00023004"/>
    </source>
</evidence>
<keyword evidence="6" id="KW-0539">Nucleus</keyword>
<keyword evidence="5" id="KW-0408">Iron</keyword>
<sequence>LCINFGLVVIYVENVVLFHLIVCLGHFSEVDDCWRLLFAAVSLVKSVRLSVASQHLVSFLCYGEPSFALYILSKPFKCVSFLNILNSCVSQQAIPLQNSTSIPVFNELSKWDFVDQFLTRSKPAIIKGLISHWPAIEKWSFGYLHRILARRVVPVEQGSKYTDSSWSQTLMTGSEFFRKCTLLERGPLYLAQHRLFDQIPQLCDDFCLPLYCDHCDEVDRNCWIGPGGTISPLHTDPRENLFCQISGRKFFRLVPSVDTENVYAFKDGITTNTSQVDALNPNLDEYPDFARAQCWDGVVEGGDVLFIPKGWWHFVSSLSNSISISFWFDA</sequence>